<accession>A0A1I2C2P5</accession>
<dbReference type="InterPro" id="IPR028584">
    <property type="entry name" value="Cellobiose_2_epim"/>
</dbReference>
<evidence type="ECO:0000256" key="2">
    <source>
        <dbReference type="ARBA" id="ARBA00008558"/>
    </source>
</evidence>
<dbReference type="Pfam" id="PF07221">
    <property type="entry name" value="GlcNAc_2-epim"/>
    <property type="match status" value="1"/>
</dbReference>
<evidence type="ECO:0000313" key="5">
    <source>
        <dbReference type="EMBL" id="SFE62432.1"/>
    </source>
</evidence>
<dbReference type="InterPro" id="IPR012341">
    <property type="entry name" value="6hp_glycosidase-like_sf"/>
</dbReference>
<evidence type="ECO:0000256" key="3">
    <source>
        <dbReference type="ARBA" id="ARBA00023235"/>
    </source>
</evidence>
<dbReference type="InterPro" id="IPR010819">
    <property type="entry name" value="AGE/CE"/>
</dbReference>
<comment type="function">
    <text evidence="4">Catalyzes the reversible epimerization of cellobiose to 4-O-beta-D-glucopyranosyl-D-mannose (Glc-Man).</text>
</comment>
<comment type="similarity">
    <text evidence="2">Belongs to the N-acylglucosamine 2-epimerase family.</text>
</comment>
<gene>
    <name evidence="5" type="ORF">SAMN04488541_100446</name>
</gene>
<evidence type="ECO:0000256" key="1">
    <source>
        <dbReference type="ARBA" id="ARBA00001470"/>
    </source>
</evidence>
<dbReference type="STRING" id="1003.SAMN04488541_100446"/>
<name>A0A1I2C2P5_9BACT</name>
<dbReference type="GO" id="GO:0047736">
    <property type="term" value="F:cellobiose epimerase activity"/>
    <property type="evidence" value="ECO:0007669"/>
    <property type="project" value="UniProtKB-UniRule"/>
</dbReference>
<dbReference type="RefSeq" id="WP_221407621.1">
    <property type="nucleotide sequence ID" value="NZ_FONY01000004.1"/>
</dbReference>
<dbReference type="PANTHER" id="PTHR15108">
    <property type="entry name" value="N-ACYLGLUCOSAMINE-2-EPIMERASE"/>
    <property type="match status" value="1"/>
</dbReference>
<organism evidence="5 6">
    <name type="scientific">Thermoflexibacter ruber</name>
    <dbReference type="NCBI Taxonomy" id="1003"/>
    <lineage>
        <taxon>Bacteria</taxon>
        <taxon>Pseudomonadati</taxon>
        <taxon>Bacteroidota</taxon>
        <taxon>Cytophagia</taxon>
        <taxon>Cytophagales</taxon>
        <taxon>Thermoflexibacteraceae</taxon>
        <taxon>Thermoflexibacter</taxon>
    </lineage>
</organism>
<dbReference type="EC" id="5.1.3.11" evidence="4"/>
<reference evidence="5 6" key="1">
    <citation type="submission" date="2016-10" db="EMBL/GenBank/DDBJ databases">
        <authorList>
            <person name="de Groot N.N."/>
        </authorList>
    </citation>
    <scope>NUCLEOTIDE SEQUENCE [LARGE SCALE GENOMIC DNA]</scope>
    <source>
        <strain>GEY</strain>
        <strain evidence="6">DSM 9560</strain>
    </source>
</reference>
<dbReference type="AlphaFoldDB" id="A0A1I2C2P5"/>
<dbReference type="EMBL" id="FONY01000004">
    <property type="protein sequence ID" value="SFE62432.1"/>
    <property type="molecule type" value="Genomic_DNA"/>
</dbReference>
<dbReference type="GO" id="GO:0005975">
    <property type="term" value="P:carbohydrate metabolic process"/>
    <property type="evidence" value="ECO:0007669"/>
    <property type="project" value="InterPro"/>
</dbReference>
<keyword evidence="6" id="KW-1185">Reference proteome</keyword>
<dbReference type="Gene3D" id="1.50.10.10">
    <property type="match status" value="1"/>
</dbReference>
<sequence>MEMETQAKSARYAKEVRQELDNILTYWAKNTFDEKNNTFHHRVNKDNQVIPNAPKGTVLGSRILWTFAAAYNFDKQQYAKYLPLAEVAYQNLINYFIDKDLHGVYWTVDNQGNPLDTSKQMYAHSFAVYALSEYFKAVQKQEVLDKALGIYQVMEKYSFDKENLGYIDAFSRDWQATDKLHLSSGGAKKTMNTHLHILEAYTNLYKVWKEEGLQKQLYHLIDNFLSHIIDPSSHHLMLFFDEKWTPTSQIDSYGHDIECSWLLLEAAEALGDRLLVEKVKPICTQMALAAAMGLENDGSMKYELDRKTGHRNDDKSWWVQAEAMVGFFSAWQITRAKHFLDKSLASWEFTKKNLIDKENGEWFISANNKNGDKVTLWKCPYHNSRACIEVFNRIKYKH</sequence>
<dbReference type="Proteomes" id="UP000199513">
    <property type="component" value="Unassembled WGS sequence"/>
</dbReference>
<comment type="similarity">
    <text evidence="4">Belongs to the cellobiose 2-epimerase family.</text>
</comment>
<dbReference type="HAMAP" id="MF_00929">
    <property type="entry name" value="Cellobiose_2_epim"/>
    <property type="match status" value="1"/>
</dbReference>
<keyword evidence="3 4" id="KW-0413">Isomerase</keyword>
<evidence type="ECO:0000256" key="4">
    <source>
        <dbReference type="HAMAP-Rule" id="MF_00929"/>
    </source>
</evidence>
<dbReference type="SUPFAM" id="SSF48208">
    <property type="entry name" value="Six-hairpin glycosidases"/>
    <property type="match status" value="1"/>
</dbReference>
<comment type="catalytic activity">
    <reaction evidence="1 4">
        <text>D-cellobiose = beta-D-glucosyl-(1-&gt;4)-D-mannopyranose</text>
        <dbReference type="Rhea" id="RHEA:23384"/>
        <dbReference type="ChEBI" id="CHEBI:17057"/>
        <dbReference type="ChEBI" id="CHEBI:47931"/>
        <dbReference type="EC" id="5.1.3.11"/>
    </reaction>
</comment>
<protein>
    <recommendedName>
        <fullName evidence="4">Cellobiose 2-epimerase</fullName>
        <shortName evidence="4">CE</shortName>
        <ecNumber evidence="4">5.1.3.11</ecNumber>
    </recommendedName>
</protein>
<evidence type="ECO:0000313" key="6">
    <source>
        <dbReference type="Proteomes" id="UP000199513"/>
    </source>
</evidence>
<dbReference type="InterPro" id="IPR008928">
    <property type="entry name" value="6-hairpin_glycosidase_sf"/>
</dbReference>
<proteinExistence type="inferred from homology"/>